<proteinExistence type="predicted"/>
<protein>
    <submittedName>
        <fullName evidence="1">Uncharacterized protein</fullName>
    </submittedName>
</protein>
<evidence type="ECO:0000313" key="1">
    <source>
        <dbReference type="EMBL" id="KAI4338461.1"/>
    </source>
</evidence>
<gene>
    <name evidence="1" type="ORF">MLD38_023519</name>
</gene>
<dbReference type="EMBL" id="CM042886">
    <property type="protein sequence ID" value="KAI4338461.1"/>
    <property type="molecule type" value="Genomic_DNA"/>
</dbReference>
<keyword evidence="2" id="KW-1185">Reference proteome</keyword>
<reference evidence="2" key="1">
    <citation type="journal article" date="2023" name="Front. Plant Sci.">
        <title>Chromosomal-level genome assembly of Melastoma candidum provides insights into trichome evolution.</title>
        <authorList>
            <person name="Zhong Y."/>
            <person name="Wu W."/>
            <person name="Sun C."/>
            <person name="Zou P."/>
            <person name="Liu Y."/>
            <person name="Dai S."/>
            <person name="Zhou R."/>
        </authorList>
    </citation>
    <scope>NUCLEOTIDE SEQUENCE [LARGE SCALE GENOMIC DNA]</scope>
</reference>
<name>A0ACB9NUC5_9MYRT</name>
<organism evidence="1 2">
    <name type="scientific">Melastoma candidum</name>
    <dbReference type="NCBI Taxonomy" id="119954"/>
    <lineage>
        <taxon>Eukaryota</taxon>
        <taxon>Viridiplantae</taxon>
        <taxon>Streptophyta</taxon>
        <taxon>Embryophyta</taxon>
        <taxon>Tracheophyta</taxon>
        <taxon>Spermatophyta</taxon>
        <taxon>Magnoliopsida</taxon>
        <taxon>eudicotyledons</taxon>
        <taxon>Gunneridae</taxon>
        <taxon>Pentapetalae</taxon>
        <taxon>rosids</taxon>
        <taxon>malvids</taxon>
        <taxon>Myrtales</taxon>
        <taxon>Melastomataceae</taxon>
        <taxon>Melastomatoideae</taxon>
        <taxon>Melastomateae</taxon>
        <taxon>Melastoma</taxon>
    </lineage>
</organism>
<sequence length="247" mass="28149">MSKDDGGILLAGRHLWSLSQNEAILHAKEVVERAPVVTEDPDLYAPLFRNVTVFKSLLNCMSYKLLEMMLQVYVYGDGQRPICHQPHLQGIYASEGWFMKHLEASKRFVTMDPEKADLFYLPYSARQLEMALYVPGSHNMGPLSIFVKDYVNWIASKYPFWNRTHRLDHFLVACHDWAPGPYTVNEHEELRTNAIKALCKADLSEGVFVAGRDVLLPETTIISSPAKKRGNEPYGGYRPLTNMKNDS</sequence>
<comment type="caution">
    <text evidence="1">The sequence shown here is derived from an EMBL/GenBank/DDBJ whole genome shotgun (WGS) entry which is preliminary data.</text>
</comment>
<dbReference type="Proteomes" id="UP001057402">
    <property type="component" value="Chromosome 7"/>
</dbReference>
<evidence type="ECO:0000313" key="2">
    <source>
        <dbReference type="Proteomes" id="UP001057402"/>
    </source>
</evidence>
<accession>A0ACB9NUC5</accession>